<evidence type="ECO:0000313" key="3">
    <source>
        <dbReference type="Proteomes" id="UP000279911"/>
    </source>
</evidence>
<dbReference type="OrthoDB" id="9776853at2"/>
<dbReference type="GO" id="GO:0047372">
    <property type="term" value="F:monoacylglycerol lipase activity"/>
    <property type="evidence" value="ECO:0007669"/>
    <property type="project" value="TreeGrafter"/>
</dbReference>
<sequence>MLDYRLYKGRGSEYIVLLHGIGGNSNIFYKQLKPFLKKYNILAINLPGHGTSPDIDSYKDRFTFDMVVSEIVKTLDHLSIRKAHFVGISLGTIIVHHLLQREPGRVRSAVLGGAITRLNFFGKSLIKLAWLIKDFLPFIWLYRILALILMPKNNHKDSRRFFIQEAYKMKRANFLAWYPLAGDVEATYSQVQEQSQDVPKLYISGAEDHMFVRELEEDLTGDESSELVILAQCGHVCNIEKADEFNELSLDFMDTYKTKKANIS</sequence>
<name>A0A427TR55_9BACI</name>
<dbReference type="Proteomes" id="UP000279911">
    <property type="component" value="Unassembled WGS sequence"/>
</dbReference>
<organism evidence="2 3">
    <name type="scientific">Mesobacillus subterraneus</name>
    <dbReference type="NCBI Taxonomy" id="285983"/>
    <lineage>
        <taxon>Bacteria</taxon>
        <taxon>Bacillati</taxon>
        <taxon>Bacillota</taxon>
        <taxon>Bacilli</taxon>
        <taxon>Bacillales</taxon>
        <taxon>Bacillaceae</taxon>
        <taxon>Mesobacillus</taxon>
    </lineage>
</organism>
<dbReference type="PANTHER" id="PTHR43798:SF33">
    <property type="entry name" value="HYDROLASE, PUTATIVE (AFU_ORTHOLOGUE AFUA_2G14860)-RELATED"/>
    <property type="match status" value="1"/>
</dbReference>
<reference evidence="3" key="1">
    <citation type="submission" date="2018-12" db="EMBL/GenBank/DDBJ databases">
        <title>Bacillus chawlae sp. nov., Bacillus glennii sp. nov., and Bacillus saganii sp. nov. Isolated from the Vehicle Assembly Building at Kennedy Space Center where the Viking Spacecraft were Assembled.</title>
        <authorList>
            <person name="Seuylemezian A."/>
            <person name="Vaishampayan P."/>
        </authorList>
    </citation>
    <scope>NUCLEOTIDE SEQUENCE [LARGE SCALE GENOMIC DNA]</scope>
    <source>
        <strain evidence="3">DSM 13966</strain>
    </source>
</reference>
<dbReference type="Gene3D" id="3.40.50.1820">
    <property type="entry name" value="alpha/beta hydrolase"/>
    <property type="match status" value="1"/>
</dbReference>
<gene>
    <name evidence="2" type="ORF">EJA10_13435</name>
</gene>
<dbReference type="AlphaFoldDB" id="A0A427TR55"/>
<dbReference type="SUPFAM" id="SSF53474">
    <property type="entry name" value="alpha/beta-Hydrolases"/>
    <property type="match status" value="1"/>
</dbReference>
<dbReference type="InterPro" id="IPR050266">
    <property type="entry name" value="AB_hydrolase_sf"/>
</dbReference>
<dbReference type="GO" id="GO:0046464">
    <property type="term" value="P:acylglycerol catabolic process"/>
    <property type="evidence" value="ECO:0007669"/>
    <property type="project" value="TreeGrafter"/>
</dbReference>
<evidence type="ECO:0000313" key="2">
    <source>
        <dbReference type="EMBL" id="RSD26848.1"/>
    </source>
</evidence>
<dbReference type="Pfam" id="PF00561">
    <property type="entry name" value="Abhydrolase_1"/>
    <property type="match status" value="1"/>
</dbReference>
<dbReference type="InterPro" id="IPR029058">
    <property type="entry name" value="AB_hydrolase_fold"/>
</dbReference>
<keyword evidence="2" id="KW-0378">Hydrolase</keyword>
<feature type="domain" description="AB hydrolase-1" evidence="1">
    <location>
        <begin position="15"/>
        <end position="114"/>
    </location>
</feature>
<evidence type="ECO:0000259" key="1">
    <source>
        <dbReference type="Pfam" id="PF00561"/>
    </source>
</evidence>
<protein>
    <submittedName>
        <fullName evidence="2">Alpha/beta hydrolase</fullName>
    </submittedName>
</protein>
<dbReference type="RefSeq" id="WP_125480507.1">
    <property type="nucleotide sequence ID" value="NZ_RSFW01000014.1"/>
</dbReference>
<dbReference type="EMBL" id="RSFW01000014">
    <property type="protein sequence ID" value="RSD26848.1"/>
    <property type="molecule type" value="Genomic_DNA"/>
</dbReference>
<dbReference type="PANTHER" id="PTHR43798">
    <property type="entry name" value="MONOACYLGLYCEROL LIPASE"/>
    <property type="match status" value="1"/>
</dbReference>
<proteinExistence type="predicted"/>
<comment type="caution">
    <text evidence="2">The sequence shown here is derived from an EMBL/GenBank/DDBJ whole genome shotgun (WGS) entry which is preliminary data.</text>
</comment>
<dbReference type="GO" id="GO:0016020">
    <property type="term" value="C:membrane"/>
    <property type="evidence" value="ECO:0007669"/>
    <property type="project" value="TreeGrafter"/>
</dbReference>
<dbReference type="InterPro" id="IPR000073">
    <property type="entry name" value="AB_hydrolase_1"/>
</dbReference>
<accession>A0A427TR55</accession>